<name>D1PZH7_9BACT</name>
<keyword evidence="2 7" id="KW-0813">Transport</keyword>
<feature type="chain" id="PRO_5003024998" evidence="8">
    <location>
        <begin position="22"/>
        <end position="1118"/>
    </location>
</feature>
<evidence type="ECO:0000256" key="4">
    <source>
        <dbReference type="ARBA" id="ARBA00022692"/>
    </source>
</evidence>
<evidence type="ECO:0000259" key="9">
    <source>
        <dbReference type="Pfam" id="PF07715"/>
    </source>
</evidence>
<organism evidence="10 11">
    <name type="scientific">Hallella bergensis DSM 17361</name>
    <dbReference type="NCBI Taxonomy" id="585502"/>
    <lineage>
        <taxon>Bacteria</taxon>
        <taxon>Pseudomonadati</taxon>
        <taxon>Bacteroidota</taxon>
        <taxon>Bacteroidia</taxon>
        <taxon>Bacteroidales</taxon>
        <taxon>Prevotellaceae</taxon>
        <taxon>Hallella</taxon>
    </lineage>
</organism>
<reference evidence="10 11" key="1">
    <citation type="submission" date="2009-10" db="EMBL/GenBank/DDBJ databases">
        <authorList>
            <person name="Qin X."/>
            <person name="Bachman B."/>
            <person name="Battles P."/>
            <person name="Bell A."/>
            <person name="Bess C."/>
            <person name="Bickham C."/>
            <person name="Chaboub L."/>
            <person name="Chen D."/>
            <person name="Coyle M."/>
            <person name="Deiros D.R."/>
            <person name="Dinh H."/>
            <person name="Forbes L."/>
            <person name="Fowler G."/>
            <person name="Francisco L."/>
            <person name="Fu Q."/>
            <person name="Gubbala S."/>
            <person name="Hale W."/>
            <person name="Han Y."/>
            <person name="Hemphill L."/>
            <person name="Highlander S.K."/>
            <person name="Hirani K."/>
            <person name="Hogues M."/>
            <person name="Jackson L."/>
            <person name="Jakkamsetti A."/>
            <person name="Javaid M."/>
            <person name="Jiang H."/>
            <person name="Korchina V."/>
            <person name="Kovar C."/>
            <person name="Lara F."/>
            <person name="Lee S."/>
            <person name="Mata R."/>
            <person name="Mathew T."/>
            <person name="Moen C."/>
            <person name="Morales K."/>
            <person name="Munidasa M."/>
            <person name="Nazareth L."/>
            <person name="Ngo R."/>
            <person name="Nguyen L."/>
            <person name="Okwuonu G."/>
            <person name="Ongeri F."/>
            <person name="Patil S."/>
            <person name="Petrosino J."/>
            <person name="Pham C."/>
            <person name="Pham P."/>
            <person name="Pu L.-L."/>
            <person name="Puazo M."/>
            <person name="Raj R."/>
            <person name="Reid J."/>
            <person name="Rouhana J."/>
            <person name="Saada N."/>
            <person name="Shang Y."/>
            <person name="Simmons D."/>
            <person name="Thornton R."/>
            <person name="Warren J."/>
            <person name="Weissenberger G."/>
            <person name="Zhang J."/>
            <person name="Zhang L."/>
            <person name="Zhou C."/>
            <person name="Zhu D."/>
            <person name="Muzny D."/>
            <person name="Worley K."/>
            <person name="Gibbs R."/>
        </authorList>
    </citation>
    <scope>NUCLEOTIDE SEQUENCE [LARGE SCALE GENOMIC DNA]</scope>
    <source>
        <strain evidence="10 11">DSM 17361</strain>
    </source>
</reference>
<dbReference type="SUPFAM" id="SSF56935">
    <property type="entry name" value="Porins"/>
    <property type="match status" value="1"/>
</dbReference>
<dbReference type="Gene3D" id="2.40.170.20">
    <property type="entry name" value="TonB-dependent receptor, beta-barrel domain"/>
    <property type="match status" value="1"/>
</dbReference>
<dbReference type="HOGENOM" id="CLU_004317_0_1_10"/>
<dbReference type="AlphaFoldDB" id="D1PZH7"/>
<dbReference type="InterPro" id="IPR037066">
    <property type="entry name" value="Plug_dom_sf"/>
</dbReference>
<evidence type="ECO:0000256" key="1">
    <source>
        <dbReference type="ARBA" id="ARBA00004571"/>
    </source>
</evidence>
<dbReference type="InterPro" id="IPR012910">
    <property type="entry name" value="Plug_dom"/>
</dbReference>
<dbReference type="RefSeq" id="WP_007174465.1">
    <property type="nucleotide sequence ID" value="NZ_GG704781.1"/>
</dbReference>
<dbReference type="InterPro" id="IPR036942">
    <property type="entry name" value="Beta-barrel_TonB_sf"/>
</dbReference>
<keyword evidence="6 7" id="KW-0998">Cell outer membrane</keyword>
<comment type="caution">
    <text evidence="10">The sequence shown here is derived from an EMBL/GenBank/DDBJ whole genome shotgun (WGS) entry which is preliminary data.</text>
</comment>
<evidence type="ECO:0000256" key="5">
    <source>
        <dbReference type="ARBA" id="ARBA00023136"/>
    </source>
</evidence>
<feature type="signal peptide" evidence="8">
    <location>
        <begin position="1"/>
        <end position="21"/>
    </location>
</feature>
<dbReference type="InterPro" id="IPR023996">
    <property type="entry name" value="TonB-dep_OMP_SusC/RagA"/>
</dbReference>
<evidence type="ECO:0000313" key="10">
    <source>
        <dbReference type="EMBL" id="EFA43246.1"/>
    </source>
</evidence>
<dbReference type="OrthoDB" id="9768177at2"/>
<dbReference type="EMBL" id="ACKS01000084">
    <property type="protein sequence ID" value="EFA43246.1"/>
    <property type="molecule type" value="Genomic_DNA"/>
</dbReference>
<dbReference type="Gene3D" id="2.170.130.10">
    <property type="entry name" value="TonB-dependent receptor, plug domain"/>
    <property type="match status" value="1"/>
</dbReference>
<keyword evidence="11" id="KW-1185">Reference proteome</keyword>
<dbReference type="InterPro" id="IPR023997">
    <property type="entry name" value="TonB-dep_OMP_SusC/RagA_CS"/>
</dbReference>
<dbReference type="InterPro" id="IPR039426">
    <property type="entry name" value="TonB-dep_rcpt-like"/>
</dbReference>
<evidence type="ECO:0000256" key="6">
    <source>
        <dbReference type="ARBA" id="ARBA00023237"/>
    </source>
</evidence>
<accession>D1PZH7</accession>
<dbReference type="NCBIfam" id="TIGR04056">
    <property type="entry name" value="OMP_RagA_SusC"/>
    <property type="match status" value="1"/>
</dbReference>
<keyword evidence="3 7" id="KW-1134">Transmembrane beta strand</keyword>
<evidence type="ECO:0000256" key="2">
    <source>
        <dbReference type="ARBA" id="ARBA00022448"/>
    </source>
</evidence>
<protein>
    <submittedName>
        <fullName evidence="10">TonB-linked outer membrane protein, SusC/RagA family</fullName>
    </submittedName>
</protein>
<keyword evidence="5 7" id="KW-0472">Membrane</keyword>
<dbReference type="Pfam" id="PF07715">
    <property type="entry name" value="Plug"/>
    <property type="match status" value="1"/>
</dbReference>
<feature type="domain" description="TonB-dependent receptor plug" evidence="9">
    <location>
        <begin position="130"/>
        <end position="259"/>
    </location>
</feature>
<dbReference type="InterPro" id="IPR008969">
    <property type="entry name" value="CarboxyPept-like_regulatory"/>
</dbReference>
<comment type="similarity">
    <text evidence="7">Belongs to the TonB-dependent receptor family.</text>
</comment>
<keyword evidence="4 7" id="KW-0812">Transmembrane</keyword>
<evidence type="ECO:0000256" key="8">
    <source>
        <dbReference type="SAM" id="SignalP"/>
    </source>
</evidence>
<gene>
    <name evidence="10" type="primary">ragA2</name>
    <name evidence="10" type="ORF">HMPREF0645_2362</name>
</gene>
<dbReference type="GO" id="GO:0009279">
    <property type="term" value="C:cell outer membrane"/>
    <property type="evidence" value="ECO:0007669"/>
    <property type="project" value="UniProtKB-SubCell"/>
</dbReference>
<dbReference type="Proteomes" id="UP000003160">
    <property type="component" value="Unassembled WGS sequence"/>
</dbReference>
<dbReference type="PROSITE" id="PS52016">
    <property type="entry name" value="TONB_DEPENDENT_REC_3"/>
    <property type="match status" value="1"/>
</dbReference>
<dbReference type="Gene3D" id="2.60.40.1120">
    <property type="entry name" value="Carboxypeptidase-like, regulatory domain"/>
    <property type="match status" value="1"/>
</dbReference>
<dbReference type="eggNOG" id="COG1629">
    <property type="taxonomic scope" value="Bacteria"/>
</dbReference>
<evidence type="ECO:0000256" key="7">
    <source>
        <dbReference type="PROSITE-ProRule" id="PRU01360"/>
    </source>
</evidence>
<sequence>MFFKIITAILLSATITSYAMANDQTHNMIEEDNKEILISGKIVDHEGRPVIGASITLNGKKAVATSDADGKFLFHAISLPAPSYIQVTYLGMEAKKITLQPPYHDLLIRLNDKINVLGEVVSTGYNRLLKRRSAGSFAVVTHEQIENQVPTSIDKILQGQIAGVHVSVPNGKPGESAQVRIRGVNTVNGSAEPLWVVDGVIMQDNLPKVLGTNMMNASDFNDIFRNGIGDINPNDIESITILKDAVASAIYGSRSAGGVISITTKRGKVGKPHVNYSTLFTIGLYPQRQENIMNAEEKIRWEQELWNEFSAKPFKSGNGWYPVIGIVGMIHADKIGRNGKLWTENGFEKMTEEEKSAYIEGLKRNNVNWYDEIFRNSLSQNHNLSLSGGAGKMDYYTSLSYTKNMGLVKRNDYQRYTFNMKINVNPTSKLKLGFKSTVSFQKSDDFVSSVDPFRYAYFANPYETPYNADGSYRADMTYFNLTQINAGDASLPYIPTNGFNILREMNETSSCNTKLGINIQGTFDYFLTNNLKFTGIAAYGRNNTNGTDELGKNTYAAFMNRLPWDMQNREWKGYGILRQNFNEGNNFMGRLMLRYAQDFRKLHHIVMIGGCEIRSAKNQRSFMMQYGYDPETKITGMPEPPEKGNMSYSEWKKLIDDLSSSQWDEQKYASFFTTVDYDFNNTYTLNAALRTDGSNNFGTKEQFNPTYSVGAAWNIDNERFWRSIKPVINRLTMRVSYGFTGNVVQGMLKSLVINTGRKKWNGHITGTVKNAPNPHLRWERTRDMKLGIDMGMFNNRLNINTEIYEKLGSDIITKVGTVSTTGFTTLSFNTSKIRNRGLEISIYGTPVKTKKLTLSTSVNLSWNRNELVEFVAPLFGISNGKYQGYPLDAIFNGITTGIDKETGYYNMKTVPNAKFETIADKKNVANYKFYLGTRNAPYSGGGSINVSYEGFTFSAQAAYSIGGKVLNEINSPVNYSMVGYSRNNTPQTSFSDIYTNHLNVARDRMDRWTTENREGTKYPRIVDAFGAPLNLEGKTVTGSNITDGIYLQEISFLRIRNISLSYHFNKNVTETLGLSNLGITCSAQNFFTFTNFRGIDPEQPGLTYPITRSVTFGLQIGF</sequence>
<comment type="subcellular location">
    <subcellularLocation>
        <location evidence="1 7">Cell outer membrane</location>
        <topology evidence="1 7">Multi-pass membrane protein</topology>
    </subcellularLocation>
</comment>
<dbReference type="SUPFAM" id="SSF49464">
    <property type="entry name" value="Carboxypeptidase regulatory domain-like"/>
    <property type="match status" value="1"/>
</dbReference>
<proteinExistence type="inferred from homology"/>
<dbReference type="Pfam" id="PF13715">
    <property type="entry name" value="CarbopepD_reg_2"/>
    <property type="match status" value="1"/>
</dbReference>
<keyword evidence="8" id="KW-0732">Signal</keyword>
<evidence type="ECO:0000256" key="3">
    <source>
        <dbReference type="ARBA" id="ARBA00022452"/>
    </source>
</evidence>
<evidence type="ECO:0000313" key="11">
    <source>
        <dbReference type="Proteomes" id="UP000003160"/>
    </source>
</evidence>
<dbReference type="NCBIfam" id="TIGR04057">
    <property type="entry name" value="SusC_RagA_signa"/>
    <property type="match status" value="1"/>
</dbReference>